<dbReference type="RefSeq" id="WP_218286543.1">
    <property type="nucleotide sequence ID" value="NZ_CP076448.1"/>
</dbReference>
<dbReference type="EMBL" id="CP076448">
    <property type="protein sequence ID" value="QXM25487.1"/>
    <property type="molecule type" value="Genomic_DNA"/>
</dbReference>
<dbReference type="KEGG" id="elio:KO353_04465"/>
<name>A0A975U347_9PROT</name>
<evidence type="ECO:0000313" key="1">
    <source>
        <dbReference type="EMBL" id="QXM25487.1"/>
    </source>
</evidence>
<accession>A0A975U347</accession>
<sequence length="107" mass="11914">MSTYKEWAGSLYRTRAEMLDAIAEAWATACGHASPAETRRNFDEATDAELAAEAIAGWGLDQPRGRRFSLDDERPSHMVEHEYTAADLAEAFARLRARLGRPDTEAD</sequence>
<organism evidence="1 2">
    <name type="scientific">Elioraea tepida</name>
    <dbReference type="NCBI Taxonomy" id="2843330"/>
    <lineage>
        <taxon>Bacteria</taxon>
        <taxon>Pseudomonadati</taxon>
        <taxon>Pseudomonadota</taxon>
        <taxon>Alphaproteobacteria</taxon>
        <taxon>Acetobacterales</taxon>
        <taxon>Elioraeaceae</taxon>
        <taxon>Elioraea</taxon>
    </lineage>
</organism>
<dbReference type="Proteomes" id="UP000694001">
    <property type="component" value="Chromosome"/>
</dbReference>
<dbReference type="AlphaFoldDB" id="A0A975U347"/>
<proteinExistence type="predicted"/>
<reference evidence="1" key="1">
    <citation type="submission" date="2021-06" db="EMBL/GenBank/DDBJ databases">
        <title>Elioraea tepida, sp. nov., a moderately thermophilic aerobic anoxygenic phototrophic bacterium isolated from an alkaline siliceous hot spring mat community in Yellowstone National Park, WY, USA.</title>
        <authorList>
            <person name="Saini M.K."/>
            <person name="Yoshida S."/>
            <person name="Sebastian A."/>
            <person name="Hirose S."/>
            <person name="Hara E."/>
            <person name="Tamaki H."/>
            <person name="Soulier N.T."/>
            <person name="Albert I."/>
            <person name="Hanada S."/>
            <person name="Bryant D.A."/>
            <person name="Tank M."/>
        </authorList>
    </citation>
    <scope>NUCLEOTIDE SEQUENCE</scope>
    <source>
        <strain evidence="1">MS-P2</strain>
    </source>
</reference>
<gene>
    <name evidence="1" type="ORF">KO353_04465</name>
</gene>
<protein>
    <submittedName>
        <fullName evidence="1">Uncharacterized protein</fullName>
    </submittedName>
</protein>
<keyword evidence="2" id="KW-1185">Reference proteome</keyword>
<evidence type="ECO:0000313" key="2">
    <source>
        <dbReference type="Proteomes" id="UP000694001"/>
    </source>
</evidence>